<name>A0ABP7F5M9_9ACTN</name>
<accession>A0ABP7F5M9</accession>
<dbReference type="SUPFAM" id="SSF55729">
    <property type="entry name" value="Acyl-CoA N-acyltransferases (Nat)"/>
    <property type="match status" value="1"/>
</dbReference>
<dbReference type="Proteomes" id="UP001499884">
    <property type="component" value="Unassembled WGS sequence"/>
</dbReference>
<evidence type="ECO:0000313" key="2">
    <source>
        <dbReference type="EMBL" id="GAA3731845.1"/>
    </source>
</evidence>
<dbReference type="PROSITE" id="PS51186">
    <property type="entry name" value="GNAT"/>
    <property type="match status" value="1"/>
</dbReference>
<dbReference type="EMBL" id="BAABEP010000019">
    <property type="protein sequence ID" value="GAA3731845.1"/>
    <property type="molecule type" value="Genomic_DNA"/>
</dbReference>
<reference evidence="3" key="1">
    <citation type="journal article" date="2019" name="Int. J. Syst. Evol. Microbiol.">
        <title>The Global Catalogue of Microorganisms (GCM) 10K type strain sequencing project: providing services to taxonomists for standard genome sequencing and annotation.</title>
        <authorList>
            <consortium name="The Broad Institute Genomics Platform"/>
            <consortium name="The Broad Institute Genome Sequencing Center for Infectious Disease"/>
            <person name="Wu L."/>
            <person name="Ma J."/>
        </authorList>
    </citation>
    <scope>NUCLEOTIDE SEQUENCE [LARGE SCALE GENOMIC DNA]</scope>
    <source>
        <strain evidence="3">JCM 30846</strain>
    </source>
</reference>
<dbReference type="Gene3D" id="3.40.630.30">
    <property type="match status" value="1"/>
</dbReference>
<evidence type="ECO:0000259" key="1">
    <source>
        <dbReference type="PROSITE" id="PS51186"/>
    </source>
</evidence>
<dbReference type="InterPro" id="IPR016181">
    <property type="entry name" value="Acyl_CoA_acyltransferase"/>
</dbReference>
<keyword evidence="3" id="KW-1185">Reference proteome</keyword>
<protein>
    <submittedName>
        <fullName evidence="2">GNAT family N-acetyltransferase</fullName>
    </submittedName>
</protein>
<organism evidence="2 3">
    <name type="scientific">Streptomyces tremellae</name>
    <dbReference type="NCBI Taxonomy" id="1124239"/>
    <lineage>
        <taxon>Bacteria</taxon>
        <taxon>Bacillati</taxon>
        <taxon>Actinomycetota</taxon>
        <taxon>Actinomycetes</taxon>
        <taxon>Kitasatosporales</taxon>
        <taxon>Streptomycetaceae</taxon>
        <taxon>Streptomyces</taxon>
    </lineage>
</organism>
<dbReference type="RefSeq" id="WP_345647063.1">
    <property type="nucleotide sequence ID" value="NZ_BAABEP010000019.1"/>
</dbReference>
<sequence>MEDSELRAARALFDRRMRREAGPDGGARVDRTARAVRQAGGPDDWNGVLWSDLDEATADAEIAAQKAHFAALGLPFEWKLYAHDGPRDLGERLAAAGLVPEPAEALMVAATAEVVERTADVRLPDGVRLARVTDPAGVALMADVHARVFGRPSSFPARLERQLAEAQDTVWAAVALAGDTPVCAARAELPPGKEFASLWGGGTLPEWRGRGVYRALVARRARVAERRGYPYLQVDASDRSRPILERLGFVRLTTTTPYVYAPDA</sequence>
<evidence type="ECO:0000313" key="3">
    <source>
        <dbReference type="Proteomes" id="UP001499884"/>
    </source>
</evidence>
<gene>
    <name evidence="2" type="ORF">GCM10023082_31850</name>
</gene>
<proteinExistence type="predicted"/>
<comment type="caution">
    <text evidence="2">The sequence shown here is derived from an EMBL/GenBank/DDBJ whole genome shotgun (WGS) entry which is preliminary data.</text>
</comment>
<dbReference type="Pfam" id="PF00583">
    <property type="entry name" value="Acetyltransf_1"/>
    <property type="match status" value="1"/>
</dbReference>
<dbReference type="InterPro" id="IPR000182">
    <property type="entry name" value="GNAT_dom"/>
</dbReference>
<feature type="domain" description="N-acetyltransferase" evidence="1">
    <location>
        <begin position="127"/>
        <end position="264"/>
    </location>
</feature>